<feature type="transmembrane region" description="Helical" evidence="7">
    <location>
        <begin position="238"/>
        <end position="254"/>
    </location>
</feature>
<accession>A0A1M4XNQ4</accession>
<keyword evidence="10" id="KW-1185">Reference proteome</keyword>
<dbReference type="InterPro" id="IPR004681">
    <property type="entry name" value="TRAP_DctM"/>
</dbReference>
<feature type="transmembrane region" description="Helical" evidence="7">
    <location>
        <begin position="333"/>
        <end position="351"/>
    </location>
</feature>
<protein>
    <submittedName>
        <fullName evidence="9">C4-dicarboxylate transporter, DctM subunit</fullName>
    </submittedName>
</protein>
<dbReference type="InterPro" id="IPR010656">
    <property type="entry name" value="DctM"/>
</dbReference>
<keyword evidence="2" id="KW-1003">Cell membrane</keyword>
<evidence type="ECO:0000313" key="10">
    <source>
        <dbReference type="Proteomes" id="UP000184245"/>
    </source>
</evidence>
<feature type="transmembrane region" description="Helical" evidence="7">
    <location>
        <begin position="311"/>
        <end position="328"/>
    </location>
</feature>
<evidence type="ECO:0000256" key="6">
    <source>
        <dbReference type="ARBA" id="ARBA00023136"/>
    </source>
</evidence>
<dbReference type="PANTHER" id="PTHR33362:SF3">
    <property type="entry name" value="SIALIC ACID TRAP TRANSPORTER PERMEASE PROTEIN SIAT"/>
    <property type="match status" value="1"/>
</dbReference>
<keyword evidence="5 7" id="KW-1133">Transmembrane helix</keyword>
<gene>
    <name evidence="9" type="ORF">SAMN02745158_02057</name>
</gene>
<dbReference type="RefSeq" id="WP_072851320.1">
    <property type="nucleotide sequence ID" value="NZ_FQVI01000009.1"/>
</dbReference>
<evidence type="ECO:0000313" key="9">
    <source>
        <dbReference type="EMBL" id="SHE95227.1"/>
    </source>
</evidence>
<dbReference type="OrthoDB" id="9772674at2"/>
<feature type="transmembrane region" description="Helical" evidence="7">
    <location>
        <begin position="91"/>
        <end position="111"/>
    </location>
</feature>
<dbReference type="GO" id="GO:0022857">
    <property type="term" value="F:transmembrane transporter activity"/>
    <property type="evidence" value="ECO:0007669"/>
    <property type="project" value="TreeGrafter"/>
</dbReference>
<evidence type="ECO:0000256" key="5">
    <source>
        <dbReference type="ARBA" id="ARBA00022989"/>
    </source>
</evidence>
<evidence type="ECO:0000256" key="3">
    <source>
        <dbReference type="ARBA" id="ARBA00022519"/>
    </source>
</evidence>
<feature type="transmembrane region" description="Helical" evidence="7">
    <location>
        <begin position="274"/>
        <end position="291"/>
    </location>
</feature>
<keyword evidence="3" id="KW-0997">Cell inner membrane</keyword>
<dbReference type="GO" id="GO:0005886">
    <property type="term" value="C:plasma membrane"/>
    <property type="evidence" value="ECO:0007669"/>
    <property type="project" value="UniProtKB-SubCell"/>
</dbReference>
<dbReference type="NCBIfam" id="TIGR00786">
    <property type="entry name" value="dctM"/>
    <property type="match status" value="1"/>
</dbReference>
<evidence type="ECO:0000256" key="4">
    <source>
        <dbReference type="ARBA" id="ARBA00022692"/>
    </source>
</evidence>
<evidence type="ECO:0000256" key="2">
    <source>
        <dbReference type="ARBA" id="ARBA00022475"/>
    </source>
</evidence>
<sequence>MALLIILFFGLMLLGAPIAIAMVLSSAVVFGLQTEMPIQIVAQRMQYGVDSFSQLAIPFFILAGQFMNHGGISNRIIKFASTLVGHIKGGLAQVMILASMLFAGISGSAYADASMLGTVLLPRMKEKKYPVATSTVILAAGATIGPIIPPSIQMVIYGVTASVSVGQLLIAGFFPGIVMGVMLMLITGIIAKKEKWPKDPKASWKERGKAFLDALWALLMPILIVGGMLTGIFTPTEAAVIASLYAFLVGKFVYKELKLKDVLPICRQVFRQTAQVTIIIAAAGVLGWLMTKERIPTILSEALLSVTDNKVIILLLVNLILLVLGCFMETTAIVLLMTPVLLPLMTTLGISPVHFGVFMILNLCIGLITPPVGMCMYIGCGISGCSIGEFSKKLWPFFAALVIALLITVFCEPVSMFLPKLLF</sequence>
<feature type="transmembrane region" description="Helical" evidence="7">
    <location>
        <begin position="211"/>
        <end position="232"/>
    </location>
</feature>
<keyword evidence="4 7" id="KW-0812">Transmembrane</keyword>
<organism evidence="9 10">
    <name type="scientific">Lactonifactor longoviformis DSM 17459</name>
    <dbReference type="NCBI Taxonomy" id="1122155"/>
    <lineage>
        <taxon>Bacteria</taxon>
        <taxon>Bacillati</taxon>
        <taxon>Bacillota</taxon>
        <taxon>Clostridia</taxon>
        <taxon>Eubacteriales</taxon>
        <taxon>Clostridiaceae</taxon>
        <taxon>Lactonifactor</taxon>
    </lineage>
</organism>
<feature type="domain" description="TRAP C4-dicarboxylate transport system permease DctM subunit" evidence="8">
    <location>
        <begin position="5"/>
        <end position="411"/>
    </location>
</feature>
<feature type="transmembrane region" description="Helical" evidence="7">
    <location>
        <begin position="131"/>
        <end position="148"/>
    </location>
</feature>
<name>A0A1M4XNQ4_9CLOT</name>
<evidence type="ECO:0000256" key="7">
    <source>
        <dbReference type="SAM" id="Phobius"/>
    </source>
</evidence>
<dbReference type="PIRSF" id="PIRSF006066">
    <property type="entry name" value="HI0050"/>
    <property type="match status" value="1"/>
</dbReference>
<dbReference type="Proteomes" id="UP000184245">
    <property type="component" value="Unassembled WGS sequence"/>
</dbReference>
<feature type="transmembrane region" description="Helical" evidence="7">
    <location>
        <begin position="357"/>
        <end position="382"/>
    </location>
</feature>
<dbReference type="EMBL" id="FQVI01000009">
    <property type="protein sequence ID" value="SHE95227.1"/>
    <property type="molecule type" value="Genomic_DNA"/>
</dbReference>
<evidence type="ECO:0000259" key="8">
    <source>
        <dbReference type="Pfam" id="PF06808"/>
    </source>
</evidence>
<feature type="transmembrane region" description="Helical" evidence="7">
    <location>
        <begin position="168"/>
        <end position="191"/>
    </location>
</feature>
<evidence type="ECO:0000256" key="1">
    <source>
        <dbReference type="ARBA" id="ARBA00004429"/>
    </source>
</evidence>
<comment type="subcellular location">
    <subcellularLocation>
        <location evidence="1">Cell inner membrane</location>
        <topology evidence="1">Multi-pass membrane protein</topology>
    </subcellularLocation>
</comment>
<dbReference type="Pfam" id="PF06808">
    <property type="entry name" value="DctM"/>
    <property type="match status" value="1"/>
</dbReference>
<keyword evidence="6 7" id="KW-0472">Membrane</keyword>
<proteinExistence type="predicted"/>
<dbReference type="PANTHER" id="PTHR33362">
    <property type="entry name" value="SIALIC ACID TRAP TRANSPORTER PERMEASE PROTEIN SIAT-RELATED"/>
    <property type="match status" value="1"/>
</dbReference>
<feature type="transmembrane region" description="Helical" evidence="7">
    <location>
        <begin position="394"/>
        <end position="418"/>
    </location>
</feature>
<dbReference type="AlphaFoldDB" id="A0A1M4XNQ4"/>
<reference evidence="9 10" key="1">
    <citation type="submission" date="2016-11" db="EMBL/GenBank/DDBJ databases">
        <authorList>
            <person name="Jaros S."/>
            <person name="Januszkiewicz K."/>
            <person name="Wedrychowicz H."/>
        </authorList>
    </citation>
    <scope>NUCLEOTIDE SEQUENCE [LARGE SCALE GENOMIC DNA]</scope>
    <source>
        <strain evidence="9 10">DSM 17459</strain>
    </source>
</reference>
<dbReference type="STRING" id="1122155.SAMN02745158_02057"/>